<evidence type="ECO:0000313" key="3">
    <source>
        <dbReference type="Proteomes" id="UP000216363"/>
    </source>
</evidence>
<keyword evidence="4" id="KW-1185">Reference proteome</keyword>
<dbReference type="EMBL" id="WBWF01000009">
    <property type="protein sequence ID" value="KAB2703168.1"/>
    <property type="molecule type" value="Genomic_DNA"/>
</dbReference>
<accession>A0A256H0B6</accession>
<dbReference type="RefSeq" id="WP_143851062.1">
    <property type="nucleotide sequence ID" value="NZ_JBHEEP010000007.1"/>
</dbReference>
<dbReference type="InterPro" id="IPR044935">
    <property type="entry name" value="DUF5086_sf"/>
</dbReference>
<reference evidence="1 4" key="2">
    <citation type="submission" date="2019-09" db="EMBL/GenBank/DDBJ databases">
        <title>Taxonomic organization of the family Brucellaceae based on a phylogenomic approach.</title>
        <authorList>
            <person name="Leclercq S."/>
            <person name="Cloeckaert A."/>
            <person name="Zygmunt M.S."/>
        </authorList>
    </citation>
    <scope>NUCLEOTIDE SEQUENCE [LARGE SCALE GENOMIC DNA]</scope>
    <source>
        <strain evidence="1 4">LUP23</strain>
    </source>
</reference>
<gene>
    <name evidence="2" type="ORF">CES86_0102</name>
    <name evidence="1" type="ORF">F9L03_13920</name>
</gene>
<dbReference type="InterPro" id="IPR031561">
    <property type="entry name" value="DUF5086"/>
</dbReference>
<dbReference type="Pfam" id="PF16985">
    <property type="entry name" value="DUF5086"/>
    <property type="match status" value="1"/>
</dbReference>
<sequence length="49" mass="5863">MISKKARTCNYKDVEIRSAYRRWLDEAETRLVPVCKTDILKRPEQLPQL</sequence>
<comment type="caution">
    <text evidence="2">The sequence shown here is derived from an EMBL/GenBank/DDBJ whole genome shotgun (WGS) entry which is preliminary data.</text>
</comment>
<dbReference type="EMBL" id="NNRN01000029">
    <property type="protein sequence ID" value="OYR32446.1"/>
    <property type="molecule type" value="Genomic_DNA"/>
</dbReference>
<evidence type="ECO:0000313" key="2">
    <source>
        <dbReference type="EMBL" id="OYR32446.1"/>
    </source>
</evidence>
<name>A0A256H0B6_9HYPH</name>
<organism evidence="2 3">
    <name type="scientific">Brucella lupini</name>
    <dbReference type="NCBI Taxonomy" id="255457"/>
    <lineage>
        <taxon>Bacteria</taxon>
        <taxon>Pseudomonadati</taxon>
        <taxon>Pseudomonadota</taxon>
        <taxon>Alphaproteobacteria</taxon>
        <taxon>Hyphomicrobiales</taxon>
        <taxon>Brucellaceae</taxon>
        <taxon>Brucella/Ochrobactrum group</taxon>
        <taxon>Brucella</taxon>
    </lineage>
</organism>
<evidence type="ECO:0000313" key="4">
    <source>
        <dbReference type="Proteomes" id="UP000435957"/>
    </source>
</evidence>
<dbReference type="Proteomes" id="UP000216363">
    <property type="component" value="Unassembled WGS sequence"/>
</dbReference>
<dbReference type="Gene3D" id="3.90.70.190">
    <property type="entry name" value="Domain of unknown function (DUF5086)"/>
    <property type="match status" value="1"/>
</dbReference>
<protein>
    <submittedName>
        <fullName evidence="1">DUF5086 domain-containing protein</fullName>
    </submittedName>
</protein>
<evidence type="ECO:0000313" key="1">
    <source>
        <dbReference type="EMBL" id="KAB2703168.1"/>
    </source>
</evidence>
<reference evidence="2 3" key="1">
    <citation type="submission" date="2017-07" db="EMBL/GenBank/DDBJ databases">
        <title>Draft genome of Ochrobactrum lupini type strain LUP21.</title>
        <authorList>
            <person name="Krzyzanowska D.M."/>
            <person name="Jafra S."/>
        </authorList>
    </citation>
    <scope>NUCLEOTIDE SEQUENCE [LARGE SCALE GENOMIC DNA]</scope>
    <source>
        <strain evidence="2 3">LUP21</strain>
    </source>
</reference>
<dbReference type="Proteomes" id="UP000435957">
    <property type="component" value="Unassembled WGS sequence"/>
</dbReference>
<proteinExistence type="predicted"/>
<dbReference type="AlphaFoldDB" id="A0A256H0B6"/>